<evidence type="ECO:0000313" key="3">
    <source>
        <dbReference type="EMBL" id="XCN26764.1"/>
    </source>
</evidence>
<keyword evidence="2" id="KW-1133">Transmembrane helix</keyword>
<feature type="coiled-coil region" evidence="1">
    <location>
        <begin position="4"/>
        <end position="31"/>
    </location>
</feature>
<sequence>MSGNEEIEKQIAEKRAELAALEARIEESKTDRAAIYTVGAIGLIAVLATALAEKPKPKRWWE</sequence>
<reference evidence="3" key="1">
    <citation type="submission" date="2024-05" db="EMBL/GenBank/DDBJ databases">
        <title>Defense systems in Pseudomonas aeruginosa.</title>
        <authorList>
            <person name="van den Berg D.F."/>
            <person name="Costa R.A."/>
        </authorList>
    </citation>
    <scope>NUCLEOTIDE SEQUENCE</scope>
</reference>
<keyword evidence="1" id="KW-0175">Coiled coil</keyword>
<keyword evidence="2" id="KW-0472">Membrane</keyword>
<accession>A0AAU8KXH1</accession>
<proteinExistence type="predicted"/>
<name>A0AAU8KXH1_9VIRU</name>
<organism evidence="3">
    <name type="scientific">Pseudomonas phage vB_PaeP_FBPa42</name>
    <dbReference type="NCBI Taxonomy" id="3231240"/>
    <lineage>
        <taxon>Viruses</taxon>
    </lineage>
</organism>
<keyword evidence="2" id="KW-0812">Transmembrane</keyword>
<evidence type="ECO:0000256" key="2">
    <source>
        <dbReference type="SAM" id="Phobius"/>
    </source>
</evidence>
<feature type="transmembrane region" description="Helical" evidence="2">
    <location>
        <begin position="33"/>
        <end position="52"/>
    </location>
</feature>
<dbReference type="EMBL" id="PP813864">
    <property type="protein sequence ID" value="XCN26764.1"/>
    <property type="molecule type" value="Genomic_DNA"/>
</dbReference>
<protein>
    <submittedName>
        <fullName evidence="3">Uncharacterized protein</fullName>
    </submittedName>
</protein>
<evidence type="ECO:0000256" key="1">
    <source>
        <dbReference type="SAM" id="Coils"/>
    </source>
</evidence>